<reference evidence="2" key="3">
    <citation type="journal article" date="2000" name="Genome Res.">
        <title>RIKEN integrated sequence analysis (RISA) system--384-format sequencing pipeline with 384 multicapillary sequencer.</title>
        <authorList>
            <person name="Shibata K."/>
            <person name="Itoh M."/>
            <person name="Aizawa K."/>
            <person name="Nagaoka S."/>
            <person name="Sasaki N."/>
            <person name="Carninci P."/>
            <person name="Konno H."/>
            <person name="Akiyama J."/>
            <person name="Nishi K."/>
            <person name="Kitsunai T."/>
            <person name="Tashiro H."/>
            <person name="Itoh M."/>
            <person name="Sumi N."/>
            <person name="Ishii Y."/>
            <person name="Nakamura S."/>
            <person name="Hazama M."/>
            <person name="Nishine T."/>
            <person name="Harada A."/>
            <person name="Yamamoto R."/>
            <person name="Matsumoto H."/>
            <person name="Sakaguchi S."/>
            <person name="Ikegami T."/>
            <person name="Kashiwagi K."/>
            <person name="Fujiwake S."/>
            <person name="Inoue K."/>
            <person name="Togawa Y."/>
            <person name="Izawa M."/>
            <person name="Ohara E."/>
            <person name="Watahiki M."/>
            <person name="Yoneda Y."/>
            <person name="Ishikawa T."/>
            <person name="Ozawa K."/>
            <person name="Tanaka T."/>
            <person name="Matsuura S."/>
            <person name="Kawai J."/>
            <person name="Okazaki Y."/>
            <person name="Muramatsu M."/>
            <person name="Inoue Y."/>
            <person name="Kira A."/>
            <person name="Hayashizaki Y."/>
        </authorList>
    </citation>
    <scope>NUCLEOTIDE SEQUENCE</scope>
    <source>
        <strain evidence="2">C57BL/6J</strain>
        <tissue evidence="2">Inner ear</tissue>
    </source>
</reference>
<reference evidence="2" key="8">
    <citation type="journal article" date="2005" name="Science">
        <title>Antisense Transcription in the Mammalian Transcriptome.</title>
        <authorList>
            <consortium name="RIKEN Genome Exploration Research Group and Genome Science Group (Genome Network Project Core Group) and the FANTOM Consortium"/>
        </authorList>
    </citation>
    <scope>NUCLEOTIDE SEQUENCE</scope>
    <source>
        <strain evidence="2">C57BL/6J</strain>
        <tissue evidence="2">Inner ear</tissue>
    </source>
</reference>
<dbReference type="MGI" id="MGI:3651295">
    <property type="gene designation" value="Macrod2os2"/>
</dbReference>
<reference evidence="2" key="2">
    <citation type="journal article" date="2000" name="Genome Res.">
        <title>Normalization and subtraction of cap-trapper-selected cDNAs to prepare full-length cDNA libraries for rapid discovery of new genes.</title>
        <authorList>
            <person name="Carninci P."/>
            <person name="Shibata Y."/>
            <person name="Hayatsu N."/>
            <person name="Sugahara Y."/>
            <person name="Shibata K."/>
            <person name="Itoh M."/>
            <person name="Konno H."/>
            <person name="Okazaki Y."/>
            <person name="Muramatsu M."/>
            <person name="Hayashizaki Y."/>
        </authorList>
    </citation>
    <scope>NUCLEOTIDE SEQUENCE</scope>
    <source>
        <strain evidence="2">C57BL/6J</strain>
        <tissue evidence="2">Inner ear</tissue>
    </source>
</reference>
<reference evidence="2" key="1">
    <citation type="journal article" date="1999" name="Methods Enzymol.">
        <title>High-efficiency full-length cDNA cloning.</title>
        <authorList>
            <person name="Carninci P."/>
            <person name="Hayashizaki Y."/>
        </authorList>
    </citation>
    <scope>NUCLEOTIDE SEQUENCE</scope>
    <source>
        <strain evidence="2">C57BL/6J</strain>
        <tissue evidence="2">Inner ear</tissue>
    </source>
</reference>
<sequence length="128" mass="14903">MLFHSVWSCSCLQNGKRDVDEYRGFDHLIVLFYTLMFYYTQAQRIKANNTCPPPPQLTTSILVFLFYASISSARLPIHLPTFNQFQSCMPENSSALRCFQGPQDEEIFSDSQMSNKRGQNSEQLRLYR</sequence>
<dbReference type="EMBL" id="AK158168">
    <property type="protein sequence ID" value="BAE34391.1"/>
    <property type="molecule type" value="mRNA"/>
</dbReference>
<proteinExistence type="evidence at transcript level"/>
<reference evidence="2" key="7">
    <citation type="journal article" date="2005" name="Science">
        <title>The Transcriptional Landscape of the Mammalian Genome.</title>
        <authorList>
            <consortium name="The FANTOM Consortium"/>
            <consortium name="Riken Genome Exploration Research Group and Genome Science Group (Genome Network Project Core Group)"/>
        </authorList>
    </citation>
    <scope>NUCLEOTIDE SEQUENCE</scope>
    <source>
        <strain evidence="2">C57BL/6J</strain>
        <tissue evidence="2">Inner ear</tissue>
    </source>
</reference>
<evidence type="ECO:0000256" key="1">
    <source>
        <dbReference type="SAM" id="MobiDB-lite"/>
    </source>
</evidence>
<protein>
    <submittedName>
        <fullName evidence="2">Uncharacterized protein</fullName>
    </submittedName>
</protein>
<gene>
    <name evidence="3" type="primary">Macrod2os2</name>
    <name evidence="3" type="synonym">Gm14105</name>
    <name evidence="3" type="synonym">OTTMUSG00000015674</name>
</gene>
<dbReference type="AlphaFoldDB" id="Q3TZ19"/>
<dbReference type="AGR" id="MGI:3651295"/>
<reference evidence="2" key="4">
    <citation type="journal article" date="2001" name="Nature">
        <title>Functional annotation of a full-length mouse cDNA collection.</title>
        <authorList>
            <consortium name="The RIKEN Genome Exploration Research Group Phase II Team and the FANTOM Consortium"/>
        </authorList>
    </citation>
    <scope>NUCLEOTIDE SEQUENCE</scope>
    <source>
        <strain evidence="2">C57BL/6J</strain>
        <tissue evidence="2">Inner ear</tissue>
    </source>
</reference>
<accession>Q3TZ19</accession>
<evidence type="ECO:0000313" key="2">
    <source>
        <dbReference type="EMBL" id="BAE34391.1"/>
    </source>
</evidence>
<reference evidence="2" key="5">
    <citation type="journal article" date="2002" name="Nature">
        <title>Analysis of the mouse transcriptome based on functional annotation of 60,770 full-length cDNAs.</title>
        <authorList>
            <consortium name="The FANTOM Consortium and the RIKEN Genome Exploration Research Group Phase I and II Team"/>
        </authorList>
    </citation>
    <scope>NUCLEOTIDE SEQUENCE</scope>
    <source>
        <strain evidence="2">C57BL/6J</strain>
        <tissue evidence="2">Inner ear</tissue>
    </source>
</reference>
<evidence type="ECO:0000313" key="3">
    <source>
        <dbReference type="MGI" id="MGI:3651295"/>
    </source>
</evidence>
<name>Q3TZ19_MOUSE</name>
<organism evidence="2">
    <name type="scientific">Mus musculus</name>
    <name type="common">Mouse</name>
    <dbReference type="NCBI Taxonomy" id="10090"/>
    <lineage>
        <taxon>Eukaryota</taxon>
        <taxon>Metazoa</taxon>
        <taxon>Chordata</taxon>
        <taxon>Craniata</taxon>
        <taxon>Vertebrata</taxon>
        <taxon>Euteleostomi</taxon>
        <taxon>Mammalia</taxon>
        <taxon>Eutheria</taxon>
        <taxon>Euarchontoglires</taxon>
        <taxon>Glires</taxon>
        <taxon>Rodentia</taxon>
        <taxon>Myomorpha</taxon>
        <taxon>Muroidea</taxon>
        <taxon>Muridae</taxon>
        <taxon>Murinae</taxon>
        <taxon>Mus</taxon>
        <taxon>Mus</taxon>
    </lineage>
</organism>
<feature type="region of interest" description="Disordered" evidence="1">
    <location>
        <begin position="109"/>
        <end position="128"/>
    </location>
</feature>
<reference evidence="2" key="6">
    <citation type="submission" date="2004-03" db="EMBL/GenBank/DDBJ databases">
        <authorList>
            <person name="Arakawa T."/>
            <person name="Carninci P."/>
            <person name="Fukuda S."/>
            <person name="Hashizume W."/>
            <person name="Hayashida K."/>
            <person name="Hori F."/>
            <person name="Iida J."/>
            <person name="Imamura K."/>
            <person name="Imotani K."/>
            <person name="Itoh M."/>
            <person name="Kanagawa S."/>
            <person name="Kawai J."/>
            <person name="Kojima M."/>
            <person name="Konno H."/>
            <person name="Murata M."/>
            <person name="Nakamura M."/>
            <person name="Ninomiya N."/>
            <person name="Nishiyori H."/>
            <person name="Nomura K."/>
            <person name="Ohno M."/>
            <person name="Sakazume N."/>
            <person name="Sano H."/>
            <person name="Sasaki D."/>
            <person name="Shibata K."/>
            <person name="Shiraki T."/>
            <person name="Tagami M."/>
            <person name="Tagami Y."/>
            <person name="Waki K."/>
            <person name="Watahiki A."/>
            <person name="Muramatsu M."/>
            <person name="Hayashizaki Y."/>
        </authorList>
    </citation>
    <scope>NUCLEOTIDE SEQUENCE</scope>
    <source>
        <strain evidence="2">C57BL/6J</strain>
        <tissue evidence="2">Inner ear</tissue>
    </source>
</reference>